<keyword evidence="1" id="KW-0472">Membrane</keyword>
<accession>A0A7J7J207</accession>
<feature type="transmembrane region" description="Helical" evidence="1">
    <location>
        <begin position="17"/>
        <end position="36"/>
    </location>
</feature>
<dbReference type="Proteomes" id="UP000593567">
    <property type="component" value="Unassembled WGS sequence"/>
</dbReference>
<evidence type="ECO:0000313" key="2">
    <source>
        <dbReference type="EMBL" id="KAF6020179.1"/>
    </source>
</evidence>
<keyword evidence="1" id="KW-0812">Transmembrane</keyword>
<proteinExistence type="predicted"/>
<keyword evidence="3" id="KW-1185">Reference proteome</keyword>
<dbReference type="EMBL" id="VXIV02003191">
    <property type="protein sequence ID" value="KAF6020179.1"/>
    <property type="molecule type" value="Genomic_DNA"/>
</dbReference>
<dbReference type="AlphaFoldDB" id="A0A7J7J207"/>
<evidence type="ECO:0000256" key="1">
    <source>
        <dbReference type="SAM" id="Phobius"/>
    </source>
</evidence>
<reference evidence="2" key="1">
    <citation type="submission" date="2020-06" db="EMBL/GenBank/DDBJ databases">
        <title>Draft genome of Bugula neritina, a colonial animal packing powerful symbionts and potential medicines.</title>
        <authorList>
            <person name="Rayko M."/>
        </authorList>
    </citation>
    <scope>NUCLEOTIDE SEQUENCE [LARGE SCALE GENOMIC DNA]</scope>
    <source>
        <strain evidence="2">Kwan_BN1</strain>
    </source>
</reference>
<comment type="caution">
    <text evidence="2">The sequence shown here is derived from an EMBL/GenBank/DDBJ whole genome shotgun (WGS) entry which is preliminary data.</text>
</comment>
<organism evidence="2 3">
    <name type="scientific">Bugula neritina</name>
    <name type="common">Brown bryozoan</name>
    <name type="synonym">Sertularia neritina</name>
    <dbReference type="NCBI Taxonomy" id="10212"/>
    <lineage>
        <taxon>Eukaryota</taxon>
        <taxon>Metazoa</taxon>
        <taxon>Spiralia</taxon>
        <taxon>Lophotrochozoa</taxon>
        <taxon>Bryozoa</taxon>
        <taxon>Gymnolaemata</taxon>
        <taxon>Cheilostomatida</taxon>
        <taxon>Flustrina</taxon>
        <taxon>Buguloidea</taxon>
        <taxon>Bugulidae</taxon>
        <taxon>Bugula</taxon>
    </lineage>
</organism>
<gene>
    <name evidence="2" type="ORF">EB796_021552</name>
</gene>
<evidence type="ECO:0000313" key="3">
    <source>
        <dbReference type="Proteomes" id="UP000593567"/>
    </source>
</evidence>
<protein>
    <submittedName>
        <fullName evidence="2">Uncharacterized protein</fullName>
    </submittedName>
</protein>
<sequence>MRPVCEQHLITIREEPLIAILIVIGFILHVYTADYVRISSLSNRPFSLTFEAKSYILTVTVTYTNSYSNTHTVTLTAVIAFTDYHHHA</sequence>
<name>A0A7J7J207_BUGNE</name>
<keyword evidence="1" id="KW-1133">Transmembrane helix</keyword>